<organism evidence="3">
    <name type="scientific">Rhizophora mucronata</name>
    <name type="common">Asiatic mangrove</name>
    <dbReference type="NCBI Taxonomy" id="61149"/>
    <lineage>
        <taxon>Eukaryota</taxon>
        <taxon>Viridiplantae</taxon>
        <taxon>Streptophyta</taxon>
        <taxon>Embryophyta</taxon>
        <taxon>Tracheophyta</taxon>
        <taxon>Spermatophyta</taxon>
        <taxon>Magnoliopsida</taxon>
        <taxon>eudicotyledons</taxon>
        <taxon>Gunneridae</taxon>
        <taxon>Pentapetalae</taxon>
        <taxon>rosids</taxon>
        <taxon>fabids</taxon>
        <taxon>Malpighiales</taxon>
        <taxon>Rhizophoraceae</taxon>
        <taxon>Rhizophora</taxon>
    </lineage>
</organism>
<evidence type="ECO:0000313" key="3">
    <source>
        <dbReference type="EMBL" id="MBW92652.1"/>
    </source>
</evidence>
<reference evidence="3" key="1">
    <citation type="submission" date="2018-02" db="EMBL/GenBank/DDBJ databases">
        <title>Rhizophora mucronata_Transcriptome.</title>
        <authorList>
            <person name="Meera S.P."/>
            <person name="Sreeshan A."/>
            <person name="Augustine A."/>
        </authorList>
    </citation>
    <scope>NUCLEOTIDE SEQUENCE</scope>
    <source>
        <tissue evidence="3">Leaf</tissue>
    </source>
</reference>
<keyword evidence="2" id="KW-0812">Transmembrane</keyword>
<evidence type="ECO:0000256" key="2">
    <source>
        <dbReference type="SAM" id="Phobius"/>
    </source>
</evidence>
<dbReference type="EMBL" id="GGEC01012169">
    <property type="protein sequence ID" value="MBW92652.1"/>
    <property type="molecule type" value="Transcribed_RNA"/>
</dbReference>
<keyword evidence="2" id="KW-0472">Membrane</keyword>
<feature type="region of interest" description="Disordered" evidence="1">
    <location>
        <begin position="1"/>
        <end position="24"/>
    </location>
</feature>
<feature type="transmembrane region" description="Helical" evidence="2">
    <location>
        <begin position="33"/>
        <end position="53"/>
    </location>
</feature>
<keyword evidence="2" id="KW-1133">Transmembrane helix</keyword>
<protein>
    <submittedName>
        <fullName evidence="3">Uncharacterized protein</fullName>
    </submittedName>
</protein>
<proteinExistence type="predicted"/>
<accession>A0A2P2JGP8</accession>
<dbReference type="AlphaFoldDB" id="A0A2P2JGP8"/>
<name>A0A2P2JGP8_RHIMU</name>
<evidence type="ECO:0000256" key="1">
    <source>
        <dbReference type="SAM" id="MobiDB-lite"/>
    </source>
</evidence>
<sequence length="88" mass="9813">MSLSQATQQMPSTSPLSQMQDYNPQRTQAGCPFLVSLLPFSSVSLLSSVILLVTQSRMSFPFRSSNKPSKEQQSLRFQVIPFAARTPF</sequence>